<reference evidence="2 3" key="1">
    <citation type="submission" date="2023-11" db="EMBL/GenBank/DDBJ databases">
        <title>Lentzea sokolovensis, sp. nov., Lentzea kristufkii, sp. nov., and Lentzea miocenensis, sp. nov., rare actinobacteria from Sokolov Coal Basin, Miocene lacustrine sediment, Czech Republic.</title>
        <authorList>
            <person name="Lara A."/>
            <person name="Kotroba L."/>
            <person name="Nouioui I."/>
            <person name="Neumann-Schaal M."/>
            <person name="Mast Y."/>
            <person name="Chronakova A."/>
        </authorList>
    </citation>
    <scope>NUCLEOTIDE SEQUENCE [LARGE SCALE GENOMIC DNA]</scope>
    <source>
        <strain evidence="2 3">BCCO 10_0061</strain>
    </source>
</reference>
<organism evidence="2 3">
    <name type="scientific">Lentzea sokolovensis</name>
    <dbReference type="NCBI Taxonomy" id="3095429"/>
    <lineage>
        <taxon>Bacteria</taxon>
        <taxon>Bacillati</taxon>
        <taxon>Actinomycetota</taxon>
        <taxon>Actinomycetes</taxon>
        <taxon>Pseudonocardiales</taxon>
        <taxon>Pseudonocardiaceae</taxon>
        <taxon>Lentzea</taxon>
    </lineage>
</organism>
<dbReference type="Proteomes" id="UP001285352">
    <property type="component" value="Unassembled WGS sequence"/>
</dbReference>
<dbReference type="EMBL" id="JAXAVU010000010">
    <property type="protein sequence ID" value="MDX8145013.1"/>
    <property type="molecule type" value="Genomic_DNA"/>
</dbReference>
<evidence type="ECO:0000313" key="2">
    <source>
        <dbReference type="EMBL" id="MDX8145013.1"/>
    </source>
</evidence>
<feature type="region of interest" description="Disordered" evidence="1">
    <location>
        <begin position="525"/>
        <end position="581"/>
    </location>
</feature>
<name>A0ABU4UZQ7_9PSEU</name>
<protein>
    <recommendedName>
        <fullName evidence="4">PLD phosphodiesterase domain-containing protein</fullName>
    </recommendedName>
</protein>
<feature type="region of interest" description="Disordered" evidence="1">
    <location>
        <begin position="472"/>
        <end position="498"/>
    </location>
</feature>
<feature type="compositionally biased region" description="Basic and acidic residues" evidence="1">
    <location>
        <begin position="560"/>
        <end position="570"/>
    </location>
</feature>
<dbReference type="RefSeq" id="WP_319977167.1">
    <property type="nucleotide sequence ID" value="NZ_JAXAVU010000010.1"/>
</dbReference>
<gene>
    <name evidence="2" type="ORF">SK854_23085</name>
</gene>
<proteinExistence type="predicted"/>
<feature type="compositionally biased region" description="Polar residues" evidence="1">
    <location>
        <begin position="480"/>
        <end position="491"/>
    </location>
</feature>
<keyword evidence="3" id="KW-1185">Reference proteome</keyword>
<feature type="compositionally biased region" description="Acidic residues" evidence="1">
    <location>
        <begin position="540"/>
        <end position="557"/>
    </location>
</feature>
<sequence>MPERDDPQEFGAASPLTWLFAEEGHGDRQLEHALFLSFTLDLGFFEAMALGPLRASGARVTVVGDAGMSRPDPRAVRQAGRSYLAGLAQCPGAFHPKLVVLVGQQRCLTAIGSGNTTLAGWQNNADLWTVFHGTPEGAPRAISQVSRWMRDLPKHVRLSAGVADALSAAASHLEIFPSADGPLVLDNLDRPLLDQIPEGPVDELRVSAPFHDPGAVALTALVERLAPASLKVAFQPGMTVLDGSALSRVLHDNNGELIVDDEARYRHGKLVEWSIGDRTFTFTGSANLSSAALCRTPAAGGNCELAVLSEVPRSKMPEGRSALPSEVASQRFAIRATRKEGPALFGVTLIDGGVHVELVRSLRAPGVLELSPAHLPPDDWNQVVDVPAGVLELVVHGEIAPGSRCRLVTVDDEGARAVSEVVFVVDPQTASQRPAHVRTQKRTTKPDELLADNALLEQLIADLVSLRVGLVGNPPRMASATRTPGRSSSETAGEAESWRSYVDRCSGRLGLPLVNFALGRRLDEETSAPGPKAVWSENLSGDDEEPGLEDDSAEDLADQAADHSENEQLHENPGSPDPARRRWLRRSAKELVEVVDSLGPIERLLATRLLLTITTMGAWRSDELEWFPFVATTLTALGRGEAPPADVEAQTGSLVAVGLALLRMHAPRHEQTDEAMRYRESAESIAHLLPAAEPDLVTEYSARLTMRFGGLVDTESVLALADEIVQADPMSDAVLALHEQGRQAHVDSPLVLHVTGDLGNPAIAALDAIAAVASDEVVGAWASNSEGRWTLLVWRKPDLYRVERDKSGLVLWRQYRLDRRLSPAALARARDFDLAQKVPRRALIQPIPDAVELIRMLGLDPTTPPVCPMV</sequence>
<accession>A0ABU4UZQ7</accession>
<evidence type="ECO:0000256" key="1">
    <source>
        <dbReference type="SAM" id="MobiDB-lite"/>
    </source>
</evidence>
<evidence type="ECO:0008006" key="4">
    <source>
        <dbReference type="Google" id="ProtNLM"/>
    </source>
</evidence>
<evidence type="ECO:0000313" key="3">
    <source>
        <dbReference type="Proteomes" id="UP001285352"/>
    </source>
</evidence>
<comment type="caution">
    <text evidence="2">The sequence shown here is derived from an EMBL/GenBank/DDBJ whole genome shotgun (WGS) entry which is preliminary data.</text>
</comment>